<dbReference type="GO" id="GO:0047961">
    <property type="term" value="F:glycine N-acyltransferase activity"/>
    <property type="evidence" value="ECO:0007669"/>
    <property type="project" value="InterPro"/>
</dbReference>
<evidence type="ECO:0000313" key="4">
    <source>
        <dbReference type="Proteomes" id="UP000005408"/>
    </source>
</evidence>
<proteinExistence type="inferred from homology"/>
<evidence type="ECO:0000256" key="1">
    <source>
        <dbReference type="RuleBase" id="RU368002"/>
    </source>
</evidence>
<reference evidence="3" key="1">
    <citation type="submission" date="2022-08" db="UniProtKB">
        <authorList>
            <consortium name="EnsemblMetazoa"/>
        </authorList>
    </citation>
    <scope>IDENTIFICATION</scope>
    <source>
        <strain evidence="3">05x7-T-G4-1.051#20</strain>
    </source>
</reference>
<dbReference type="OMA" id="HMEPHFY"/>
<dbReference type="PANTHER" id="PTHR15298">
    <property type="entry name" value="L-COA N-ACYLTRANSFERASE-RELATED"/>
    <property type="match status" value="1"/>
</dbReference>
<dbReference type="Proteomes" id="UP000005408">
    <property type="component" value="Unassembled WGS sequence"/>
</dbReference>
<comment type="similarity">
    <text evidence="1">Belongs to the glycine N-acyltransferase family.</text>
</comment>
<keyword evidence="4" id="KW-1185">Reference proteome</keyword>
<accession>A0A8W8HQ33</accession>
<dbReference type="Gene3D" id="3.40.630.30">
    <property type="match status" value="1"/>
</dbReference>
<dbReference type="SUPFAM" id="SSF55729">
    <property type="entry name" value="Acyl-CoA N-acyltransferases (Nat)"/>
    <property type="match status" value="1"/>
</dbReference>
<dbReference type="OrthoDB" id="6141385at2759"/>
<name>A0A8W8HQ33_MAGGI</name>
<dbReference type="GO" id="GO:0005739">
    <property type="term" value="C:mitochondrion"/>
    <property type="evidence" value="ECO:0007669"/>
    <property type="project" value="InterPro"/>
</dbReference>
<keyword evidence="1" id="KW-0012">Acyltransferase</keyword>
<dbReference type="EnsemblMetazoa" id="G10543.2">
    <property type="protein sequence ID" value="G10543.2:cds"/>
    <property type="gene ID" value="G10543"/>
</dbReference>
<protein>
    <recommendedName>
        <fullName evidence="1">Glycine N-acyltransferase-like protein</fullName>
        <ecNumber evidence="1">2.3.1.-</ecNumber>
    </recommendedName>
</protein>
<sequence length="279" mass="32109">MAVREVLPEVYDDLDQKLEKELPLSICGLVHFRLMRRKHLLTEKMVLVDSWPDFSVLVILDRQMRETWLFSVCFCKGPEFASHLDTVFQFASRETSLPLSIVGCTSDDMDALINLHQSAKSCPYRRDYADAIIYTLPAENIVPITIPDGFKISELNGRHTEIVHKSWPFINSPEKWTNYQITHFPSVSIETEDGRPVAWEVQHEYGAVGALHVEPEYRRSKFGSVVTRTLAEKMTKDGQLVFALVRENNDRSIAFHESNGYVRMPFKFSIMSFFGEAKE</sequence>
<keyword evidence="1" id="KW-0808">Transferase</keyword>
<dbReference type="Pfam" id="PF08445">
    <property type="entry name" value="FR47"/>
    <property type="match status" value="1"/>
</dbReference>
<organism evidence="3 4">
    <name type="scientific">Magallana gigas</name>
    <name type="common">Pacific oyster</name>
    <name type="synonym">Crassostrea gigas</name>
    <dbReference type="NCBI Taxonomy" id="29159"/>
    <lineage>
        <taxon>Eukaryota</taxon>
        <taxon>Metazoa</taxon>
        <taxon>Spiralia</taxon>
        <taxon>Lophotrochozoa</taxon>
        <taxon>Mollusca</taxon>
        <taxon>Bivalvia</taxon>
        <taxon>Autobranchia</taxon>
        <taxon>Pteriomorphia</taxon>
        <taxon>Ostreida</taxon>
        <taxon>Ostreoidea</taxon>
        <taxon>Ostreidae</taxon>
        <taxon>Magallana</taxon>
    </lineage>
</organism>
<feature type="domain" description="N-acetyltransferase" evidence="2">
    <location>
        <begin position="144"/>
        <end position="279"/>
    </location>
</feature>
<dbReference type="InterPro" id="IPR000182">
    <property type="entry name" value="GNAT_dom"/>
</dbReference>
<dbReference type="InterPro" id="IPR013653">
    <property type="entry name" value="GCN5-like_dom"/>
</dbReference>
<evidence type="ECO:0000313" key="3">
    <source>
        <dbReference type="EnsemblMetazoa" id="G10543.2:cds"/>
    </source>
</evidence>
<dbReference type="EC" id="2.3.1.-" evidence="1"/>
<dbReference type="InterPro" id="IPR016181">
    <property type="entry name" value="Acyl_CoA_acyltransferase"/>
</dbReference>
<dbReference type="AlphaFoldDB" id="A0A8W8HQ33"/>
<dbReference type="PANTHER" id="PTHR15298:SF1">
    <property type="entry name" value="GLYCINE N-ACYLTRANSFERASE-LIKE PROTEIN"/>
    <property type="match status" value="1"/>
</dbReference>
<dbReference type="PROSITE" id="PS51186">
    <property type="entry name" value="GNAT"/>
    <property type="match status" value="1"/>
</dbReference>
<evidence type="ECO:0000259" key="2">
    <source>
        <dbReference type="PROSITE" id="PS51186"/>
    </source>
</evidence>
<dbReference type="InterPro" id="IPR010313">
    <property type="entry name" value="Glycine_N-acyltransferase"/>
</dbReference>